<reference evidence="1" key="2">
    <citation type="journal article" date="2015" name="Fish Shellfish Immunol.">
        <title>Early steps in the European eel (Anguilla anguilla)-Vibrio vulnificus interaction in the gills: Role of the RtxA13 toxin.</title>
        <authorList>
            <person name="Callol A."/>
            <person name="Pajuelo D."/>
            <person name="Ebbesson L."/>
            <person name="Teles M."/>
            <person name="MacKenzie S."/>
            <person name="Amaro C."/>
        </authorList>
    </citation>
    <scope>NUCLEOTIDE SEQUENCE</scope>
</reference>
<dbReference type="EMBL" id="GBXM01030695">
    <property type="protein sequence ID" value="JAH77882.1"/>
    <property type="molecule type" value="Transcribed_RNA"/>
</dbReference>
<organism evidence="1">
    <name type="scientific">Anguilla anguilla</name>
    <name type="common">European freshwater eel</name>
    <name type="synonym">Muraena anguilla</name>
    <dbReference type="NCBI Taxonomy" id="7936"/>
    <lineage>
        <taxon>Eukaryota</taxon>
        <taxon>Metazoa</taxon>
        <taxon>Chordata</taxon>
        <taxon>Craniata</taxon>
        <taxon>Vertebrata</taxon>
        <taxon>Euteleostomi</taxon>
        <taxon>Actinopterygii</taxon>
        <taxon>Neopterygii</taxon>
        <taxon>Teleostei</taxon>
        <taxon>Anguilliformes</taxon>
        <taxon>Anguillidae</taxon>
        <taxon>Anguilla</taxon>
    </lineage>
</organism>
<sequence>MLLNPHIGNRRTGIL</sequence>
<proteinExistence type="predicted"/>
<name>A0A0E9VII9_ANGAN</name>
<accession>A0A0E9VII9</accession>
<reference evidence="1" key="1">
    <citation type="submission" date="2014-11" db="EMBL/GenBank/DDBJ databases">
        <authorList>
            <person name="Amaro Gonzalez C."/>
        </authorList>
    </citation>
    <scope>NUCLEOTIDE SEQUENCE</scope>
</reference>
<evidence type="ECO:0000313" key="1">
    <source>
        <dbReference type="EMBL" id="JAH77882.1"/>
    </source>
</evidence>
<protein>
    <submittedName>
        <fullName evidence="1">Uncharacterized protein</fullName>
    </submittedName>
</protein>